<evidence type="ECO:0000313" key="5">
    <source>
        <dbReference type="Proteomes" id="UP000072741"/>
    </source>
</evidence>
<evidence type="ECO:0000256" key="1">
    <source>
        <dbReference type="SAM" id="MobiDB-lite"/>
    </source>
</evidence>
<feature type="region of interest" description="Disordered" evidence="1">
    <location>
        <begin position="472"/>
        <end position="497"/>
    </location>
</feature>
<evidence type="ECO:0000313" key="4">
    <source>
        <dbReference type="EMBL" id="KTT26187.1"/>
    </source>
</evidence>
<comment type="caution">
    <text evidence="4">The sequence shown here is derived from an EMBL/GenBank/DDBJ whole genome shotgun (WGS) entry which is preliminary data.</text>
</comment>
<accession>A0A147H8C4</accession>
<dbReference type="Proteomes" id="UP000072741">
    <property type="component" value="Unassembled WGS sequence"/>
</dbReference>
<feature type="transmembrane region" description="Helical" evidence="2">
    <location>
        <begin position="443"/>
        <end position="466"/>
    </location>
</feature>
<protein>
    <submittedName>
        <fullName evidence="4">Membrane protein</fullName>
    </submittedName>
</protein>
<evidence type="ECO:0000259" key="3">
    <source>
        <dbReference type="Pfam" id="PF13785"/>
    </source>
</evidence>
<keyword evidence="2" id="KW-1133">Transmembrane helix</keyword>
<dbReference type="InterPro" id="IPR025235">
    <property type="entry name" value="DUF4178"/>
</dbReference>
<keyword evidence="2" id="KW-0472">Membrane</keyword>
<sequence length="497" mass="53305">MAEPGGIQRHYRAPCPGCGAPVEFHSAQSTHAVCSYCRSAVVRQGEQLARIGKMAELFEDFSPLQLAAAGRFGQQPFTLVGRLQYGTDGGRWTEWIAQLDGGRLGTLSEDNGQYVFSQPLALPQGAPPADALRVGMTTAVAGRSYTVASNTEAALLSAQGELPRLPEPGRAFRVVELRNHEGEVLSLDYDSTPPSAWLGRQVALDDLQLTGLRSDSGRQEQGRAFNCPHCGAPVTVQLEVSKSVTCGSCRSLIDLSAGIGAELKYAVQDEPVRPLIALGRVGRLEGTDWQVVGFQHRVGRSPGDDEQFGWSEYLLYNRQKGFCFLVDAEDGWSLVRPTTGAPTVSSGFASARYLGTTYRQQYSYDAETTYVAGEFYWRVERGQRTGNRDFAGPNGAVLSLERADKELTWSLGKRLDGAAVARAFGLEARQDQFKRADAAPFSAASRVGCVTVVVVVLLVILLLVLLSTCSGPSGSSGSGWRSSGGSYGGYSSGGGHK</sequence>
<proteinExistence type="predicted"/>
<reference evidence="4 5" key="1">
    <citation type="journal article" date="2016" name="Front. Microbiol.">
        <title>Genomic Resource of Rice Seed Associated Bacteria.</title>
        <authorList>
            <person name="Midha S."/>
            <person name="Bansal K."/>
            <person name="Sharma S."/>
            <person name="Kumar N."/>
            <person name="Patil P.P."/>
            <person name="Chaudhry V."/>
            <person name="Patil P.B."/>
        </authorList>
    </citation>
    <scope>NUCLEOTIDE SEQUENCE [LARGE SCALE GENOMIC DNA]</scope>
    <source>
        <strain evidence="4 5">NS331</strain>
    </source>
</reference>
<dbReference type="EMBL" id="LDSL01000029">
    <property type="protein sequence ID" value="KTT26187.1"/>
    <property type="molecule type" value="Genomic_DNA"/>
</dbReference>
<feature type="domain" description="DUF4178" evidence="3">
    <location>
        <begin position="278"/>
        <end position="416"/>
    </location>
</feature>
<dbReference type="AlphaFoldDB" id="A0A147H8C4"/>
<dbReference type="PATRIC" id="fig|433924.3.peg.2617"/>
<feature type="compositionally biased region" description="Low complexity" evidence="1">
    <location>
        <begin position="472"/>
        <end position="484"/>
    </location>
</feature>
<keyword evidence="2" id="KW-0812">Transmembrane</keyword>
<name>A0A147H8C4_9BURK</name>
<feature type="compositionally biased region" description="Gly residues" evidence="1">
    <location>
        <begin position="485"/>
        <end position="497"/>
    </location>
</feature>
<dbReference type="Pfam" id="PF13785">
    <property type="entry name" value="DUF4178"/>
    <property type="match status" value="2"/>
</dbReference>
<dbReference type="OrthoDB" id="228033at2"/>
<organism evidence="4 5">
    <name type="scientific">Pseudacidovorax intermedius</name>
    <dbReference type="NCBI Taxonomy" id="433924"/>
    <lineage>
        <taxon>Bacteria</taxon>
        <taxon>Pseudomonadati</taxon>
        <taxon>Pseudomonadota</taxon>
        <taxon>Betaproteobacteria</taxon>
        <taxon>Burkholderiales</taxon>
        <taxon>Comamonadaceae</taxon>
        <taxon>Pseudacidovorax</taxon>
    </lineage>
</organism>
<gene>
    <name evidence="4" type="ORF">NS331_03920</name>
</gene>
<dbReference type="RefSeq" id="WP_058640697.1">
    <property type="nucleotide sequence ID" value="NZ_LDSL01000029.1"/>
</dbReference>
<feature type="domain" description="DUF4178" evidence="3">
    <location>
        <begin position="68"/>
        <end position="202"/>
    </location>
</feature>
<keyword evidence="5" id="KW-1185">Reference proteome</keyword>
<evidence type="ECO:0000256" key="2">
    <source>
        <dbReference type="SAM" id="Phobius"/>
    </source>
</evidence>